<dbReference type="EC" id="2.7.7.19" evidence="5"/>
<evidence type="ECO:0000256" key="7">
    <source>
        <dbReference type="ARBA" id="ARBA00022679"/>
    </source>
</evidence>
<dbReference type="PANTHER" id="PTHR10682:SF22">
    <property type="entry name" value="POLYNUCLEOTIDE ADENYLYLTRANSFERASE"/>
    <property type="match status" value="1"/>
</dbReference>
<keyword evidence="8" id="KW-0479">Metal-binding</keyword>
<feature type="domain" description="Poly(A) polymerase nucleotidyltransferase" evidence="15">
    <location>
        <begin position="15"/>
        <end position="97"/>
    </location>
</feature>
<dbReference type="InterPro" id="IPR007012">
    <property type="entry name" value="PolA_pol_cen_dom"/>
</dbReference>
<evidence type="ECO:0000256" key="2">
    <source>
        <dbReference type="ARBA" id="ARBA00001946"/>
    </source>
</evidence>
<evidence type="ECO:0000256" key="8">
    <source>
        <dbReference type="ARBA" id="ARBA00022723"/>
    </source>
</evidence>
<comment type="cofactor">
    <cofactor evidence="2">
        <name>Mg(2+)</name>
        <dbReference type="ChEBI" id="CHEBI:18420"/>
    </cofactor>
</comment>
<dbReference type="GO" id="GO:0005524">
    <property type="term" value="F:ATP binding"/>
    <property type="evidence" value="ECO:0007669"/>
    <property type="project" value="UniProtKB-KW"/>
</dbReference>
<accession>A0A3B6ARN4</accession>
<evidence type="ECO:0000256" key="9">
    <source>
        <dbReference type="ARBA" id="ARBA00022741"/>
    </source>
</evidence>
<dbReference type="InterPro" id="IPR043519">
    <property type="entry name" value="NT_sf"/>
</dbReference>
<evidence type="ECO:0000256" key="6">
    <source>
        <dbReference type="ARBA" id="ARBA00022664"/>
    </source>
</evidence>
<proteinExistence type="inferred from homology"/>
<evidence type="ECO:0000256" key="13">
    <source>
        <dbReference type="SAM" id="MobiDB-lite"/>
    </source>
</evidence>
<dbReference type="Pfam" id="PF04928">
    <property type="entry name" value="PAP_central"/>
    <property type="match status" value="1"/>
</dbReference>
<dbReference type="Gene3D" id="3.30.460.10">
    <property type="entry name" value="Beta Polymerase, domain 2"/>
    <property type="match status" value="2"/>
</dbReference>
<dbReference type="AlphaFoldDB" id="A0A3B6ARN4"/>
<evidence type="ECO:0000313" key="17">
    <source>
        <dbReference type="Proteomes" id="UP000019116"/>
    </source>
</evidence>
<feature type="region of interest" description="Disordered" evidence="13">
    <location>
        <begin position="1"/>
        <end position="20"/>
    </location>
</feature>
<keyword evidence="6" id="KW-0507">mRNA processing</keyword>
<protein>
    <recommendedName>
        <fullName evidence="5">polynucleotide adenylyltransferase</fullName>
        <ecNumber evidence="5">2.7.7.19</ecNumber>
    </recommendedName>
</protein>
<feature type="domain" description="Poly(A) polymerase nucleotidyltransferase" evidence="15">
    <location>
        <begin position="113"/>
        <end position="150"/>
    </location>
</feature>
<dbReference type="Gramene" id="TraesCAD_scaffold_090237_01G000200.1">
    <property type="protein sequence ID" value="TraesCAD_scaffold_090237_01G000200.1"/>
    <property type="gene ID" value="TraesCAD_scaffold_090237_01G000200"/>
</dbReference>
<keyword evidence="9" id="KW-0547">Nucleotide-binding</keyword>
<dbReference type="Gramene" id="TraesCS2A03G0141900.1">
    <property type="protein sequence ID" value="TraesCS2A03G0141900.1.CDS"/>
    <property type="gene ID" value="TraesCS2A03G0141900"/>
</dbReference>
<dbReference type="EnsemblPlants" id="TraesCS2A02G073200.1">
    <property type="protein sequence ID" value="TraesCS2A02G073200.1"/>
    <property type="gene ID" value="TraesCS2A02G073200"/>
</dbReference>
<keyword evidence="17" id="KW-1185">Reference proteome</keyword>
<organism evidence="16">
    <name type="scientific">Triticum aestivum</name>
    <name type="common">Wheat</name>
    <dbReference type="NCBI Taxonomy" id="4565"/>
    <lineage>
        <taxon>Eukaryota</taxon>
        <taxon>Viridiplantae</taxon>
        <taxon>Streptophyta</taxon>
        <taxon>Embryophyta</taxon>
        <taxon>Tracheophyta</taxon>
        <taxon>Spermatophyta</taxon>
        <taxon>Magnoliopsida</taxon>
        <taxon>Liliopsida</taxon>
        <taxon>Poales</taxon>
        <taxon>Poaceae</taxon>
        <taxon>BOP clade</taxon>
        <taxon>Pooideae</taxon>
        <taxon>Triticodae</taxon>
        <taxon>Triticeae</taxon>
        <taxon>Triticinae</taxon>
        <taxon>Triticum</taxon>
    </lineage>
</organism>
<dbReference type="Proteomes" id="UP000019116">
    <property type="component" value="Chromosome 2A"/>
</dbReference>
<evidence type="ECO:0000256" key="10">
    <source>
        <dbReference type="ARBA" id="ARBA00022840"/>
    </source>
</evidence>
<evidence type="ECO:0000313" key="16">
    <source>
        <dbReference type="EnsemblPlants" id="TraesCS2A02G073200.1"/>
    </source>
</evidence>
<evidence type="ECO:0000259" key="14">
    <source>
        <dbReference type="Pfam" id="PF04928"/>
    </source>
</evidence>
<comment type="subcellular location">
    <subcellularLocation>
        <location evidence="3">Nucleus</location>
    </subcellularLocation>
</comment>
<dbReference type="GO" id="GO:0006397">
    <property type="term" value="P:mRNA processing"/>
    <property type="evidence" value="ECO:0007669"/>
    <property type="project" value="UniProtKB-KW"/>
</dbReference>
<keyword evidence="12" id="KW-0539">Nucleus</keyword>
<keyword evidence="7" id="KW-0808">Transferase</keyword>
<dbReference type="Pfam" id="PF20750">
    <property type="entry name" value="PAP_NTPase"/>
    <property type="match status" value="2"/>
</dbReference>
<keyword evidence="11" id="KW-0460">Magnesium</keyword>
<reference evidence="16" key="2">
    <citation type="submission" date="2018-10" db="UniProtKB">
        <authorList>
            <consortium name="EnsemblPlants"/>
        </authorList>
    </citation>
    <scope>IDENTIFICATION</scope>
</reference>
<evidence type="ECO:0000256" key="12">
    <source>
        <dbReference type="ARBA" id="ARBA00023242"/>
    </source>
</evidence>
<evidence type="ECO:0000259" key="15">
    <source>
        <dbReference type="Pfam" id="PF20750"/>
    </source>
</evidence>
<dbReference type="InterPro" id="IPR048840">
    <property type="entry name" value="PolA_pol_NTPase"/>
</dbReference>
<keyword evidence="10" id="KW-0067">ATP-binding</keyword>
<dbReference type="Gramene" id="TraesCS2A02G073200.1">
    <property type="protein sequence ID" value="TraesCS2A02G073200.1"/>
    <property type="gene ID" value="TraesCS2A02G073200"/>
</dbReference>
<dbReference type="GO" id="GO:0005634">
    <property type="term" value="C:nucleus"/>
    <property type="evidence" value="ECO:0000318"/>
    <property type="project" value="GO_Central"/>
</dbReference>
<dbReference type="SUPFAM" id="SSF81301">
    <property type="entry name" value="Nucleotidyltransferase"/>
    <property type="match status" value="1"/>
</dbReference>
<dbReference type="STRING" id="4565.A0A3B6ARN4"/>
<dbReference type="OMA" id="RTHIMPI"/>
<dbReference type="Gramene" id="TraesRN2A0100102000.1">
    <property type="protein sequence ID" value="TraesRN2A0100102000.1"/>
    <property type="gene ID" value="TraesRN2A0100102000"/>
</dbReference>
<dbReference type="OrthoDB" id="412748at2759"/>
<dbReference type="PANTHER" id="PTHR10682">
    <property type="entry name" value="POLY A POLYMERASE"/>
    <property type="match status" value="1"/>
</dbReference>
<dbReference type="Gene3D" id="1.10.1410.10">
    <property type="match status" value="3"/>
</dbReference>
<reference evidence="16" key="1">
    <citation type="submission" date="2018-08" db="EMBL/GenBank/DDBJ databases">
        <authorList>
            <person name="Rossello M."/>
        </authorList>
    </citation>
    <scope>NUCLEOTIDE SEQUENCE [LARGE SCALE GENOMIC DNA]</scope>
    <source>
        <strain evidence="16">cv. Chinese Spring</strain>
    </source>
</reference>
<evidence type="ECO:0000256" key="4">
    <source>
        <dbReference type="ARBA" id="ARBA00010912"/>
    </source>
</evidence>
<feature type="domain" description="Poly(A) polymerase central" evidence="14">
    <location>
        <begin position="173"/>
        <end position="261"/>
    </location>
</feature>
<evidence type="ECO:0000256" key="5">
    <source>
        <dbReference type="ARBA" id="ARBA00012388"/>
    </source>
</evidence>
<comment type="similarity">
    <text evidence="4">Belongs to the poly(A) polymerase family.</text>
</comment>
<dbReference type="SUPFAM" id="SSF81631">
    <property type="entry name" value="PAP/OAS1 substrate-binding domain"/>
    <property type="match status" value="1"/>
</dbReference>
<comment type="cofactor">
    <cofactor evidence="1">
        <name>Mn(2+)</name>
        <dbReference type="ChEBI" id="CHEBI:29035"/>
    </cofactor>
</comment>
<dbReference type="GO" id="GO:0046872">
    <property type="term" value="F:metal ion binding"/>
    <property type="evidence" value="ECO:0007669"/>
    <property type="project" value="UniProtKB-KW"/>
</dbReference>
<name>A0A3B6ARN4_WHEAT</name>
<dbReference type="SMR" id="A0A3B6ARN4"/>
<dbReference type="GO" id="GO:1990817">
    <property type="term" value="F:poly(A) RNA polymerase activity"/>
    <property type="evidence" value="ECO:0000318"/>
    <property type="project" value="GO_Central"/>
</dbReference>
<sequence>MTSSAPTSFPKRKLGVTPAGSFDGPLEADLHSTQELEQLLAELGLYKSKEETARQEEVLRKLDKIVKEWVKELAIQRGQVNTNVGLFTFGSYHLGVMLMNLGLTSILYVLDQIVPSDLDISQNSVLSGVDEVNLRSLSECRVADQILDLVPNIENFRTTLRCVKHWAKRRGVCVNWYWPNPVMLCSIHEDRELGFPVWNARFNREDRTHIMPIITPAYPCRNSTVHVSATTLEVMKEQFQIGNEVCQEIEMKQADWADLFEPLGDPPSDETAVSC</sequence>
<evidence type="ECO:0000256" key="3">
    <source>
        <dbReference type="ARBA" id="ARBA00004123"/>
    </source>
</evidence>
<evidence type="ECO:0000256" key="11">
    <source>
        <dbReference type="ARBA" id="ARBA00022842"/>
    </source>
</evidence>
<evidence type="ECO:0000256" key="1">
    <source>
        <dbReference type="ARBA" id="ARBA00001936"/>
    </source>
</evidence>